<dbReference type="InterPro" id="IPR042216">
    <property type="entry name" value="MitoNEET_CISD"/>
</dbReference>
<feature type="non-terminal residue" evidence="1">
    <location>
        <position position="68"/>
    </location>
</feature>
<name>A0AA88L1E8_ARTSF</name>
<protein>
    <submittedName>
        <fullName evidence="1">Uncharacterized protein</fullName>
    </submittedName>
</protein>
<dbReference type="AlphaFoldDB" id="A0AA88L1E8"/>
<organism evidence="1 2">
    <name type="scientific">Artemia franciscana</name>
    <name type="common">Brine shrimp</name>
    <name type="synonym">Artemia sanfranciscana</name>
    <dbReference type="NCBI Taxonomy" id="6661"/>
    <lineage>
        <taxon>Eukaryota</taxon>
        <taxon>Metazoa</taxon>
        <taxon>Ecdysozoa</taxon>
        <taxon>Arthropoda</taxon>
        <taxon>Crustacea</taxon>
        <taxon>Branchiopoda</taxon>
        <taxon>Anostraca</taxon>
        <taxon>Artemiidae</taxon>
        <taxon>Artemia</taxon>
    </lineage>
</organism>
<proteinExistence type="predicted"/>
<accession>A0AA88L1E8</accession>
<sequence length="68" mass="7959">HARYASDTAKKQPILKNIELPVKNAMEPLISEHLQQEKGRIYSSKPFQMKCIEGKKYYWCSCGWSKNQ</sequence>
<reference evidence="1" key="1">
    <citation type="submission" date="2023-07" db="EMBL/GenBank/DDBJ databases">
        <title>Chromosome-level genome assembly of Artemia franciscana.</title>
        <authorList>
            <person name="Jo E."/>
        </authorList>
    </citation>
    <scope>NUCLEOTIDE SEQUENCE</scope>
    <source>
        <tissue evidence="1">Whole body</tissue>
    </source>
</reference>
<dbReference type="Proteomes" id="UP001187531">
    <property type="component" value="Unassembled WGS sequence"/>
</dbReference>
<dbReference type="EMBL" id="JAVRJZ010000017">
    <property type="protein sequence ID" value="KAK2709844.1"/>
    <property type="molecule type" value="Genomic_DNA"/>
</dbReference>
<gene>
    <name evidence="1" type="ORF">QYM36_013501</name>
</gene>
<dbReference type="Gene3D" id="3.40.5.90">
    <property type="entry name" value="CDGSH iron-sulfur domain, mitoNEET-type"/>
    <property type="match status" value="1"/>
</dbReference>
<evidence type="ECO:0000313" key="1">
    <source>
        <dbReference type="EMBL" id="KAK2709844.1"/>
    </source>
</evidence>
<feature type="non-terminal residue" evidence="1">
    <location>
        <position position="1"/>
    </location>
</feature>
<evidence type="ECO:0000313" key="2">
    <source>
        <dbReference type="Proteomes" id="UP001187531"/>
    </source>
</evidence>
<comment type="caution">
    <text evidence="1">The sequence shown here is derived from an EMBL/GenBank/DDBJ whole genome shotgun (WGS) entry which is preliminary data.</text>
</comment>
<keyword evidence="2" id="KW-1185">Reference proteome</keyword>